<gene>
    <name evidence="1" type="ORF">ACFPZF_08270</name>
</gene>
<keyword evidence="2" id="KW-1185">Reference proteome</keyword>
<dbReference type="RefSeq" id="WP_346143411.1">
    <property type="nucleotide sequence ID" value="NZ_BAAAUA010000013.1"/>
</dbReference>
<evidence type="ECO:0000313" key="1">
    <source>
        <dbReference type="EMBL" id="MFC5641356.1"/>
    </source>
</evidence>
<protein>
    <submittedName>
        <fullName evidence="1">Uncharacterized protein</fullName>
    </submittedName>
</protein>
<organism evidence="1 2">
    <name type="scientific">Kitasatospora cinereorecta</name>
    <dbReference type="NCBI Taxonomy" id="285560"/>
    <lineage>
        <taxon>Bacteria</taxon>
        <taxon>Bacillati</taxon>
        <taxon>Actinomycetota</taxon>
        <taxon>Actinomycetes</taxon>
        <taxon>Kitasatosporales</taxon>
        <taxon>Streptomycetaceae</taxon>
        <taxon>Kitasatospora</taxon>
    </lineage>
</organism>
<evidence type="ECO:0000313" key="2">
    <source>
        <dbReference type="Proteomes" id="UP001596066"/>
    </source>
</evidence>
<proteinExistence type="predicted"/>
<dbReference type="EMBL" id="JBHSOC010000011">
    <property type="protein sequence ID" value="MFC5641356.1"/>
    <property type="molecule type" value="Genomic_DNA"/>
</dbReference>
<comment type="caution">
    <text evidence="1">The sequence shown here is derived from an EMBL/GenBank/DDBJ whole genome shotgun (WGS) entry which is preliminary data.</text>
</comment>
<reference evidence="2" key="1">
    <citation type="journal article" date="2019" name="Int. J. Syst. Evol. Microbiol.">
        <title>The Global Catalogue of Microorganisms (GCM) 10K type strain sequencing project: providing services to taxonomists for standard genome sequencing and annotation.</title>
        <authorList>
            <consortium name="The Broad Institute Genomics Platform"/>
            <consortium name="The Broad Institute Genome Sequencing Center for Infectious Disease"/>
            <person name="Wu L."/>
            <person name="Ma J."/>
        </authorList>
    </citation>
    <scope>NUCLEOTIDE SEQUENCE [LARGE SCALE GENOMIC DNA]</scope>
    <source>
        <strain evidence="2">CGMCC 4.1622</strain>
    </source>
</reference>
<dbReference type="Proteomes" id="UP001596066">
    <property type="component" value="Unassembled WGS sequence"/>
</dbReference>
<name>A0ABW0VBA8_9ACTN</name>
<accession>A0ABW0VBA8</accession>
<sequence>MRGLPAEALLRRDATEVGSDRWGLTQELLAQAVELVSVLAAERRLRKPVELPRPAHLRAGHTRDAGADEMTRAVAVLRGTTRKAVRSGG</sequence>